<dbReference type="InterPro" id="IPR014756">
    <property type="entry name" value="Ig_E-set"/>
</dbReference>
<keyword evidence="3" id="KW-0964">Secreted</keyword>
<evidence type="ECO:0000256" key="1">
    <source>
        <dbReference type="ARBA" id="ARBA00004613"/>
    </source>
</evidence>
<evidence type="ECO:0000313" key="7">
    <source>
        <dbReference type="Proteomes" id="UP001107558"/>
    </source>
</evidence>
<evidence type="ECO:0000256" key="4">
    <source>
        <dbReference type="SAM" id="SignalP"/>
    </source>
</evidence>
<dbReference type="AlphaFoldDB" id="A0A9J6CED3"/>
<dbReference type="OrthoDB" id="6489092at2759"/>
<feature type="signal peptide" evidence="4">
    <location>
        <begin position="1"/>
        <end position="19"/>
    </location>
</feature>
<evidence type="ECO:0000256" key="2">
    <source>
        <dbReference type="ARBA" id="ARBA00006370"/>
    </source>
</evidence>
<sequence length="150" mass="17092">MNKLNILLIFALIIAPSMQTHMRTCSNGAQRPLAVVIGECESLPCRIKRGEDIFVAVSFKTQYATRSLRPEMNVKKFGFGISMDIPPHLSNACEMIRNTQCPLEVNEEVIYTMNMRLNRYIPAVNLEMEMTFIGDNNRPVTCFALDIQLY</sequence>
<feature type="chain" id="PRO_5039929443" description="MD-2-related lipid-recognition domain-containing protein" evidence="4">
    <location>
        <begin position="20"/>
        <end position="150"/>
    </location>
</feature>
<dbReference type="Gene3D" id="2.60.40.770">
    <property type="match status" value="1"/>
</dbReference>
<dbReference type="SUPFAM" id="SSF81296">
    <property type="entry name" value="E set domains"/>
    <property type="match status" value="1"/>
</dbReference>
<evidence type="ECO:0000313" key="6">
    <source>
        <dbReference type="EMBL" id="KAG5680293.1"/>
    </source>
</evidence>
<proteinExistence type="inferred from homology"/>
<dbReference type="SMART" id="SM00737">
    <property type="entry name" value="ML"/>
    <property type="match status" value="1"/>
</dbReference>
<dbReference type="InterPro" id="IPR003172">
    <property type="entry name" value="ML_dom"/>
</dbReference>
<dbReference type="GO" id="GO:0005576">
    <property type="term" value="C:extracellular region"/>
    <property type="evidence" value="ECO:0007669"/>
    <property type="project" value="UniProtKB-SubCell"/>
</dbReference>
<evidence type="ECO:0000256" key="3">
    <source>
        <dbReference type="ARBA" id="ARBA00022525"/>
    </source>
</evidence>
<dbReference type="GO" id="GO:0032934">
    <property type="term" value="F:sterol binding"/>
    <property type="evidence" value="ECO:0007669"/>
    <property type="project" value="InterPro"/>
</dbReference>
<feature type="domain" description="MD-2-related lipid-recognition" evidence="5">
    <location>
        <begin position="22"/>
        <end position="147"/>
    </location>
</feature>
<comment type="similarity">
    <text evidence="2">Belongs to the NPC2 family.</text>
</comment>
<organism evidence="6 7">
    <name type="scientific">Polypedilum vanderplanki</name>
    <name type="common">Sleeping chironomid midge</name>
    <dbReference type="NCBI Taxonomy" id="319348"/>
    <lineage>
        <taxon>Eukaryota</taxon>
        <taxon>Metazoa</taxon>
        <taxon>Ecdysozoa</taxon>
        <taxon>Arthropoda</taxon>
        <taxon>Hexapoda</taxon>
        <taxon>Insecta</taxon>
        <taxon>Pterygota</taxon>
        <taxon>Neoptera</taxon>
        <taxon>Endopterygota</taxon>
        <taxon>Diptera</taxon>
        <taxon>Nematocera</taxon>
        <taxon>Chironomoidea</taxon>
        <taxon>Chironomidae</taxon>
        <taxon>Chironominae</taxon>
        <taxon>Polypedilum</taxon>
        <taxon>Polypedilum</taxon>
    </lineage>
</organism>
<dbReference type="Pfam" id="PF02221">
    <property type="entry name" value="E1_DerP2_DerF2"/>
    <property type="match status" value="1"/>
</dbReference>
<reference evidence="6" key="1">
    <citation type="submission" date="2021-03" db="EMBL/GenBank/DDBJ databases">
        <title>Chromosome level genome of the anhydrobiotic midge Polypedilum vanderplanki.</title>
        <authorList>
            <person name="Yoshida Y."/>
            <person name="Kikawada T."/>
            <person name="Gusev O."/>
        </authorList>
    </citation>
    <scope>NUCLEOTIDE SEQUENCE</scope>
    <source>
        <strain evidence="6">NIAS01</strain>
        <tissue evidence="6">Whole body or cell culture</tissue>
    </source>
</reference>
<dbReference type="InterPro" id="IPR039670">
    <property type="entry name" value="NPC2-like"/>
</dbReference>
<protein>
    <recommendedName>
        <fullName evidence="5">MD-2-related lipid-recognition domain-containing protein</fullName>
    </recommendedName>
</protein>
<dbReference type="EMBL" id="JADBJN010000001">
    <property type="protein sequence ID" value="KAG5680293.1"/>
    <property type="molecule type" value="Genomic_DNA"/>
</dbReference>
<dbReference type="PANTHER" id="PTHR11306:SF68">
    <property type="entry name" value="NPC INTRACELLULAR CHOLESTEROL TRANSPORTER 2"/>
    <property type="match status" value="1"/>
</dbReference>
<accession>A0A9J6CED3</accession>
<keyword evidence="7" id="KW-1185">Reference proteome</keyword>
<name>A0A9J6CED3_POLVA</name>
<evidence type="ECO:0000259" key="5">
    <source>
        <dbReference type="SMART" id="SM00737"/>
    </source>
</evidence>
<dbReference type="PANTHER" id="PTHR11306">
    <property type="entry name" value="NIEMANN PICK TYPE C2 PROTEIN NPC2-RELATED"/>
    <property type="match status" value="1"/>
</dbReference>
<gene>
    <name evidence="6" type="ORF">PVAND_009811</name>
</gene>
<keyword evidence="4" id="KW-0732">Signal</keyword>
<dbReference type="Proteomes" id="UP001107558">
    <property type="component" value="Chromosome 1"/>
</dbReference>
<comment type="subcellular location">
    <subcellularLocation>
        <location evidence="1">Secreted</location>
    </subcellularLocation>
</comment>
<dbReference type="FunFam" id="2.60.40.770:FF:000001">
    <property type="entry name" value="NPC intracellular cholesterol transporter 2"/>
    <property type="match status" value="1"/>
</dbReference>
<dbReference type="GO" id="GO:0015918">
    <property type="term" value="P:sterol transport"/>
    <property type="evidence" value="ECO:0007669"/>
    <property type="project" value="InterPro"/>
</dbReference>
<comment type="caution">
    <text evidence="6">The sequence shown here is derived from an EMBL/GenBank/DDBJ whole genome shotgun (WGS) entry which is preliminary data.</text>
</comment>